<evidence type="ECO:0000256" key="2">
    <source>
        <dbReference type="ARBA" id="ARBA00022801"/>
    </source>
</evidence>
<organism evidence="5 6">
    <name type="scientific">Candidatus Doudnabacteria bacterium RIFCSPLOWO2_01_FULL_44_21</name>
    <dbReference type="NCBI Taxonomy" id="1817841"/>
    <lineage>
        <taxon>Bacteria</taxon>
        <taxon>Candidatus Doudnaibacteriota</taxon>
    </lineage>
</organism>
<dbReference type="Pfam" id="PF00293">
    <property type="entry name" value="NUDIX"/>
    <property type="match status" value="1"/>
</dbReference>
<dbReference type="GO" id="GO:0016787">
    <property type="term" value="F:hydrolase activity"/>
    <property type="evidence" value="ECO:0007669"/>
    <property type="project" value="UniProtKB-KW"/>
</dbReference>
<evidence type="ECO:0000259" key="4">
    <source>
        <dbReference type="PROSITE" id="PS51462"/>
    </source>
</evidence>
<dbReference type="PANTHER" id="PTHR43046:SF2">
    <property type="entry name" value="8-OXO-DGTP DIPHOSPHATASE-RELATED"/>
    <property type="match status" value="1"/>
</dbReference>
<accession>A0A1F5Q2P7</accession>
<gene>
    <name evidence="5" type="ORF">A3B10_04605</name>
</gene>
<keyword evidence="2 3" id="KW-0378">Hydrolase</keyword>
<proteinExistence type="inferred from homology"/>
<name>A0A1F5Q2P7_9BACT</name>
<evidence type="ECO:0000313" key="5">
    <source>
        <dbReference type="EMBL" id="OGE96443.1"/>
    </source>
</evidence>
<protein>
    <recommendedName>
        <fullName evidence="4">Nudix hydrolase domain-containing protein</fullName>
    </recommendedName>
</protein>
<evidence type="ECO:0000256" key="3">
    <source>
        <dbReference type="RuleBase" id="RU003476"/>
    </source>
</evidence>
<dbReference type="PROSITE" id="PS00893">
    <property type="entry name" value="NUDIX_BOX"/>
    <property type="match status" value="1"/>
</dbReference>
<dbReference type="InterPro" id="IPR020476">
    <property type="entry name" value="Nudix_hydrolase"/>
</dbReference>
<dbReference type="PROSITE" id="PS51462">
    <property type="entry name" value="NUDIX"/>
    <property type="match status" value="1"/>
</dbReference>
<comment type="cofactor">
    <cofactor evidence="1">
        <name>Mg(2+)</name>
        <dbReference type="ChEBI" id="CHEBI:18420"/>
    </cofactor>
</comment>
<dbReference type="InterPro" id="IPR015797">
    <property type="entry name" value="NUDIX_hydrolase-like_dom_sf"/>
</dbReference>
<dbReference type="Proteomes" id="UP000177281">
    <property type="component" value="Unassembled WGS sequence"/>
</dbReference>
<dbReference type="InterPro" id="IPR000086">
    <property type="entry name" value="NUDIX_hydrolase_dom"/>
</dbReference>
<dbReference type="InterPro" id="IPR020084">
    <property type="entry name" value="NUDIX_hydrolase_CS"/>
</dbReference>
<dbReference type="AlphaFoldDB" id="A0A1F5Q2P7"/>
<dbReference type="CDD" id="cd18882">
    <property type="entry name" value="NUDIX_Hydrolase"/>
    <property type="match status" value="1"/>
</dbReference>
<dbReference type="STRING" id="1817841.A3B10_04605"/>
<evidence type="ECO:0000313" key="6">
    <source>
        <dbReference type="Proteomes" id="UP000177281"/>
    </source>
</evidence>
<dbReference type="PANTHER" id="PTHR43046">
    <property type="entry name" value="GDP-MANNOSE MANNOSYL HYDROLASE"/>
    <property type="match status" value="1"/>
</dbReference>
<dbReference type="SUPFAM" id="SSF55811">
    <property type="entry name" value="Nudix"/>
    <property type="match status" value="1"/>
</dbReference>
<reference evidence="5 6" key="1">
    <citation type="journal article" date="2016" name="Nat. Commun.">
        <title>Thousands of microbial genomes shed light on interconnected biogeochemical processes in an aquifer system.</title>
        <authorList>
            <person name="Anantharaman K."/>
            <person name="Brown C.T."/>
            <person name="Hug L.A."/>
            <person name="Sharon I."/>
            <person name="Castelle C.J."/>
            <person name="Probst A.J."/>
            <person name="Thomas B.C."/>
            <person name="Singh A."/>
            <person name="Wilkins M.J."/>
            <person name="Karaoz U."/>
            <person name="Brodie E.L."/>
            <person name="Williams K.H."/>
            <person name="Hubbard S.S."/>
            <person name="Banfield J.F."/>
        </authorList>
    </citation>
    <scope>NUCLEOTIDE SEQUENCE [LARGE SCALE GENOMIC DNA]</scope>
</reference>
<evidence type="ECO:0000256" key="1">
    <source>
        <dbReference type="ARBA" id="ARBA00001946"/>
    </source>
</evidence>
<sequence length="136" mass="15613">MKKIAAVILKNKRGQILLMKRDDDPDIPFPNTWDLVGGHIEEGESPEEALRRETKEEIGCEPDTLSFWRQYEVQEGDVYPNVKYIFRGTLSKPVSELTRGEGQELRFYEPQEIASLQLANVIGGILQDYLRETTSK</sequence>
<feature type="domain" description="Nudix hydrolase" evidence="4">
    <location>
        <begin position="1"/>
        <end position="131"/>
    </location>
</feature>
<dbReference type="Gene3D" id="3.90.79.10">
    <property type="entry name" value="Nucleoside Triphosphate Pyrophosphohydrolase"/>
    <property type="match status" value="1"/>
</dbReference>
<comment type="similarity">
    <text evidence="3">Belongs to the Nudix hydrolase family.</text>
</comment>
<comment type="caution">
    <text evidence="5">The sequence shown here is derived from an EMBL/GenBank/DDBJ whole genome shotgun (WGS) entry which is preliminary data.</text>
</comment>
<dbReference type="EMBL" id="MFFB01000004">
    <property type="protein sequence ID" value="OGE96443.1"/>
    <property type="molecule type" value="Genomic_DNA"/>
</dbReference>
<dbReference type="PRINTS" id="PR00502">
    <property type="entry name" value="NUDIXFAMILY"/>
</dbReference>